<evidence type="ECO:0000313" key="1">
    <source>
        <dbReference type="EMBL" id="KAK9325689.1"/>
    </source>
</evidence>
<organism evidence="1 2">
    <name type="scientific">Lipomyces orientalis</name>
    <dbReference type="NCBI Taxonomy" id="1233043"/>
    <lineage>
        <taxon>Eukaryota</taxon>
        <taxon>Fungi</taxon>
        <taxon>Dikarya</taxon>
        <taxon>Ascomycota</taxon>
        <taxon>Saccharomycotina</taxon>
        <taxon>Lipomycetes</taxon>
        <taxon>Lipomycetales</taxon>
        <taxon>Lipomycetaceae</taxon>
        <taxon>Lipomyces</taxon>
    </lineage>
</organism>
<proteinExistence type="predicted"/>
<reference evidence="2" key="1">
    <citation type="journal article" date="2024" name="Front. Bioeng. Biotechnol.">
        <title>Genome-scale model development and genomic sequencing of the oleaginous clade Lipomyces.</title>
        <authorList>
            <person name="Czajka J.J."/>
            <person name="Han Y."/>
            <person name="Kim J."/>
            <person name="Mondo S.J."/>
            <person name="Hofstad B.A."/>
            <person name="Robles A."/>
            <person name="Haridas S."/>
            <person name="Riley R."/>
            <person name="LaButti K."/>
            <person name="Pangilinan J."/>
            <person name="Andreopoulos W."/>
            <person name="Lipzen A."/>
            <person name="Yan J."/>
            <person name="Wang M."/>
            <person name="Ng V."/>
            <person name="Grigoriev I.V."/>
            <person name="Spatafora J.W."/>
            <person name="Magnuson J.K."/>
            <person name="Baker S.E."/>
            <person name="Pomraning K.R."/>
        </authorList>
    </citation>
    <scope>NUCLEOTIDE SEQUENCE [LARGE SCALE GENOMIC DNA]</scope>
    <source>
        <strain evidence="2">CBS 10300</strain>
    </source>
</reference>
<gene>
    <name evidence="1" type="ORF">V1517DRAFT_314044</name>
</gene>
<protein>
    <submittedName>
        <fullName evidence="1">Uncharacterized protein</fullName>
    </submittedName>
</protein>
<accession>A0ACC3TWX0</accession>
<dbReference type="EMBL" id="MU970039">
    <property type="protein sequence ID" value="KAK9325689.1"/>
    <property type="molecule type" value="Genomic_DNA"/>
</dbReference>
<evidence type="ECO:0000313" key="2">
    <source>
        <dbReference type="Proteomes" id="UP001489719"/>
    </source>
</evidence>
<comment type="caution">
    <text evidence="1">The sequence shown here is derived from an EMBL/GenBank/DDBJ whole genome shotgun (WGS) entry which is preliminary data.</text>
</comment>
<name>A0ACC3TWX0_9ASCO</name>
<dbReference type="Proteomes" id="UP001489719">
    <property type="component" value="Unassembled WGS sequence"/>
</dbReference>
<sequence length="300" mass="32975">MTTTIDILRNAHSTSSYLTLPSEAFQSLYDVSYKFVTSGAAARSLPPANLYNIFELQFFLSIIAGKDSEANAILATLTDRFRQDSHRVGVLRSIYLEATEGPLKALEFVSGRPDTELGTLKRKIVILKSSNQTSAYISELLKLVDNFPSDAESWAELASAYAEAGMYAQSLFALHEVLLLAPLAYNINALIGETSLVYASSLQAASSSHSVAIEDRLFEAVKFFLRSVELCEDYVRGWAGVLVATKRIAAIQKPFGDTSTYNRLYDVARSRLTKIVETNDASESDLAAARLVLKNYKIGI</sequence>
<keyword evidence="2" id="KW-1185">Reference proteome</keyword>